<dbReference type="STRING" id="1317121.ATO11_00440"/>
<evidence type="ECO:0000313" key="2">
    <source>
        <dbReference type="Proteomes" id="UP000036938"/>
    </source>
</evidence>
<proteinExistence type="predicted"/>
<dbReference type="AlphaFoldDB" id="A0A0L1JTR6"/>
<comment type="caution">
    <text evidence="1">The sequence shown here is derived from an EMBL/GenBank/DDBJ whole genome shotgun (WGS) entry which is preliminary data.</text>
</comment>
<dbReference type="EMBL" id="AQQZ01000001">
    <property type="protein sequence ID" value="KNG95156.1"/>
    <property type="molecule type" value="Genomic_DNA"/>
</dbReference>
<sequence>MLKEIVETITPDQWDEGHKVVTPIINGIVEKYAVGRSRNAERLVRAAPDDKVEAVPVTELGHDDLTDARDRISDAVEFIRGCEAQGNLCLADILKGELAELEVYLEKYAERPLRLYEICIDVARGVEDKIADGRLPIRDENLSRFLRQLDRSSTDILANDSEVEAKVRRRASVRFSRMNDAEKDRLRAVTEAAAEDAKQGLANEYRDDLATALDEGADKDKQDDSRYRIGSRLIRHRKLKREEIVKAGDDVSKVGKGVSAVWDAVTWVATWFV</sequence>
<protein>
    <submittedName>
        <fullName evidence="1">Uncharacterized protein</fullName>
    </submittedName>
</protein>
<accession>A0A0L1JTR6</accession>
<gene>
    <name evidence="1" type="ORF">ATO11_00440</name>
</gene>
<dbReference type="OrthoDB" id="7877008at2"/>
<evidence type="ECO:0000313" key="1">
    <source>
        <dbReference type="EMBL" id="KNG95156.1"/>
    </source>
</evidence>
<name>A0A0L1JTR6_9RHOB</name>
<keyword evidence="2" id="KW-1185">Reference proteome</keyword>
<dbReference type="PATRIC" id="fig|1317121.7.peg.89"/>
<organism evidence="1 2">
    <name type="scientific">Pseudaestuariivita atlantica</name>
    <dbReference type="NCBI Taxonomy" id="1317121"/>
    <lineage>
        <taxon>Bacteria</taxon>
        <taxon>Pseudomonadati</taxon>
        <taxon>Pseudomonadota</taxon>
        <taxon>Alphaproteobacteria</taxon>
        <taxon>Rhodobacterales</taxon>
        <taxon>Paracoccaceae</taxon>
        <taxon>Pseudaestuariivita</taxon>
    </lineage>
</organism>
<dbReference type="Proteomes" id="UP000036938">
    <property type="component" value="Unassembled WGS sequence"/>
</dbReference>
<reference evidence="1 2" key="1">
    <citation type="journal article" date="2015" name="Int. J. Syst. Evol. Microbiol.">
        <title>Aestuariivita atlantica sp. nov., isolated from deep sea sediment of the Atlantic Ocean.</title>
        <authorList>
            <person name="Li G."/>
            <person name="Lai Q."/>
            <person name="Du Y."/>
            <person name="Liu X."/>
            <person name="Sun F."/>
            <person name="Shao Z."/>
        </authorList>
    </citation>
    <scope>NUCLEOTIDE SEQUENCE [LARGE SCALE GENOMIC DNA]</scope>
    <source>
        <strain evidence="1 2">22II-S11-z3</strain>
    </source>
</reference>